<sequence>MDFEGEGISTPKREMEGEGGVMNSKMKGAGNQSSKDMIFRADKIDLKSLDAQLEKHLSKVWSRSATFNESKRPREEWEIDLAKLDLRYIVAHGAYGTVYRGTYDTQDVAVWREIGFPRS</sequence>
<dbReference type="Gene3D" id="3.30.200.20">
    <property type="entry name" value="Phosphorylase Kinase, domain 1"/>
    <property type="match status" value="1"/>
</dbReference>
<feature type="region of interest" description="Disordered" evidence="1">
    <location>
        <begin position="1"/>
        <end position="33"/>
    </location>
</feature>
<protein>
    <submittedName>
        <fullName evidence="2">Serine/threonine-protein kinase HT1-like protein</fullName>
    </submittedName>
</protein>
<dbReference type="EMBL" id="ASHM01029777">
    <property type="protein sequence ID" value="PNX75885.1"/>
    <property type="molecule type" value="Genomic_DNA"/>
</dbReference>
<dbReference type="GO" id="GO:0016301">
    <property type="term" value="F:kinase activity"/>
    <property type="evidence" value="ECO:0007669"/>
    <property type="project" value="UniProtKB-KW"/>
</dbReference>
<name>A0A2K3LBG4_TRIPR</name>
<keyword evidence="2" id="KW-0418">Kinase</keyword>
<gene>
    <name evidence="2" type="ORF">L195_g031829</name>
</gene>
<keyword evidence="2" id="KW-0808">Transferase</keyword>
<reference evidence="2 3" key="2">
    <citation type="journal article" date="2017" name="Front. Plant Sci.">
        <title>Gene Classification and Mining of Molecular Markers Useful in Red Clover (Trifolium pratense) Breeding.</title>
        <authorList>
            <person name="Istvanek J."/>
            <person name="Dluhosova J."/>
            <person name="Dluhos P."/>
            <person name="Patkova L."/>
            <person name="Nedelnik J."/>
            <person name="Repkova J."/>
        </authorList>
    </citation>
    <scope>NUCLEOTIDE SEQUENCE [LARGE SCALE GENOMIC DNA]</scope>
    <source>
        <strain evidence="3">cv. Tatra</strain>
        <tissue evidence="2">Young leaves</tissue>
    </source>
</reference>
<proteinExistence type="predicted"/>
<organism evidence="2 3">
    <name type="scientific">Trifolium pratense</name>
    <name type="common">Red clover</name>
    <dbReference type="NCBI Taxonomy" id="57577"/>
    <lineage>
        <taxon>Eukaryota</taxon>
        <taxon>Viridiplantae</taxon>
        <taxon>Streptophyta</taxon>
        <taxon>Embryophyta</taxon>
        <taxon>Tracheophyta</taxon>
        <taxon>Spermatophyta</taxon>
        <taxon>Magnoliopsida</taxon>
        <taxon>eudicotyledons</taxon>
        <taxon>Gunneridae</taxon>
        <taxon>Pentapetalae</taxon>
        <taxon>rosids</taxon>
        <taxon>fabids</taxon>
        <taxon>Fabales</taxon>
        <taxon>Fabaceae</taxon>
        <taxon>Papilionoideae</taxon>
        <taxon>50 kb inversion clade</taxon>
        <taxon>NPAAA clade</taxon>
        <taxon>Hologalegina</taxon>
        <taxon>IRL clade</taxon>
        <taxon>Trifolieae</taxon>
        <taxon>Trifolium</taxon>
    </lineage>
</organism>
<dbReference type="AlphaFoldDB" id="A0A2K3LBG4"/>
<evidence type="ECO:0000313" key="3">
    <source>
        <dbReference type="Proteomes" id="UP000236291"/>
    </source>
</evidence>
<accession>A0A2K3LBG4</accession>
<evidence type="ECO:0000313" key="2">
    <source>
        <dbReference type="EMBL" id="PNX75885.1"/>
    </source>
</evidence>
<comment type="caution">
    <text evidence="2">The sequence shown here is derived from an EMBL/GenBank/DDBJ whole genome shotgun (WGS) entry which is preliminary data.</text>
</comment>
<evidence type="ECO:0000256" key="1">
    <source>
        <dbReference type="SAM" id="MobiDB-lite"/>
    </source>
</evidence>
<reference evidence="2 3" key="1">
    <citation type="journal article" date="2014" name="Am. J. Bot.">
        <title>Genome assembly and annotation for red clover (Trifolium pratense; Fabaceae).</title>
        <authorList>
            <person name="Istvanek J."/>
            <person name="Jaros M."/>
            <person name="Krenek A."/>
            <person name="Repkova J."/>
        </authorList>
    </citation>
    <scope>NUCLEOTIDE SEQUENCE [LARGE SCALE GENOMIC DNA]</scope>
    <source>
        <strain evidence="3">cv. Tatra</strain>
        <tissue evidence="2">Young leaves</tissue>
    </source>
</reference>
<dbReference type="Proteomes" id="UP000236291">
    <property type="component" value="Unassembled WGS sequence"/>
</dbReference>
<dbReference type="ExpressionAtlas" id="A0A2K3LBG4">
    <property type="expression patterns" value="baseline"/>
</dbReference>